<feature type="domain" description="HAMP" evidence="10">
    <location>
        <begin position="130"/>
        <end position="183"/>
    </location>
</feature>
<dbReference type="InterPro" id="IPR003594">
    <property type="entry name" value="HATPase_dom"/>
</dbReference>
<organism evidence="11 12">
    <name type="scientific">Candidatus Nitronauta litoralis</name>
    <dbReference type="NCBI Taxonomy" id="2705533"/>
    <lineage>
        <taxon>Bacteria</taxon>
        <taxon>Pseudomonadati</taxon>
        <taxon>Nitrospinota/Tectimicrobiota group</taxon>
        <taxon>Nitrospinota</taxon>
        <taxon>Nitrospinia</taxon>
        <taxon>Nitrospinales</taxon>
        <taxon>Nitrospinaceae</taxon>
        <taxon>Candidatus Nitronauta</taxon>
    </lineage>
</organism>
<protein>
    <recommendedName>
        <fullName evidence="3">histidine kinase</fullName>
        <ecNumber evidence="3">2.7.13.3</ecNumber>
    </recommendedName>
</protein>
<dbReference type="Pfam" id="PF02518">
    <property type="entry name" value="HATPase_c"/>
    <property type="match status" value="1"/>
</dbReference>
<dbReference type="InterPro" id="IPR033417">
    <property type="entry name" value="CHASE8"/>
</dbReference>
<evidence type="ECO:0000256" key="6">
    <source>
        <dbReference type="ARBA" id="ARBA00022741"/>
    </source>
</evidence>
<keyword evidence="8" id="KW-0067">ATP-binding</keyword>
<keyword evidence="4" id="KW-0597">Phosphoprotein</keyword>
<keyword evidence="5" id="KW-0808">Transferase</keyword>
<dbReference type="SUPFAM" id="SSF158472">
    <property type="entry name" value="HAMP domain-like"/>
    <property type="match status" value="1"/>
</dbReference>
<dbReference type="AlphaFoldDB" id="A0A7T0BTL2"/>
<dbReference type="EC" id="2.7.13.3" evidence="3"/>
<evidence type="ECO:0000256" key="1">
    <source>
        <dbReference type="ARBA" id="ARBA00000085"/>
    </source>
</evidence>
<keyword evidence="6" id="KW-0547">Nucleotide-binding</keyword>
<dbReference type="InterPro" id="IPR011495">
    <property type="entry name" value="Sig_transdc_His_kin_sub2_dim/P"/>
</dbReference>
<dbReference type="Proteomes" id="UP000594688">
    <property type="component" value="Chromosome"/>
</dbReference>
<dbReference type="SMART" id="SM00304">
    <property type="entry name" value="HAMP"/>
    <property type="match status" value="1"/>
</dbReference>
<dbReference type="SMART" id="SM00387">
    <property type="entry name" value="HATPase_c"/>
    <property type="match status" value="1"/>
</dbReference>
<dbReference type="PANTHER" id="PTHR41523:SF8">
    <property type="entry name" value="ETHYLENE RESPONSE SENSOR PROTEIN"/>
    <property type="match status" value="1"/>
</dbReference>
<dbReference type="Pfam" id="PF00672">
    <property type="entry name" value="HAMP"/>
    <property type="match status" value="1"/>
</dbReference>
<evidence type="ECO:0000256" key="3">
    <source>
        <dbReference type="ARBA" id="ARBA00012438"/>
    </source>
</evidence>
<name>A0A7T0BTL2_9BACT</name>
<evidence type="ECO:0000256" key="5">
    <source>
        <dbReference type="ARBA" id="ARBA00022679"/>
    </source>
</evidence>
<keyword evidence="9" id="KW-1133">Transmembrane helix</keyword>
<dbReference type="InterPro" id="IPR036890">
    <property type="entry name" value="HATPase_C_sf"/>
</dbReference>
<dbReference type="InterPro" id="IPR003660">
    <property type="entry name" value="HAMP_dom"/>
</dbReference>
<accession>A0A7T0BTL2</accession>
<dbReference type="KEGG" id="nli:G3M70_01950"/>
<dbReference type="EMBL" id="CP048685">
    <property type="protein sequence ID" value="QPJ60716.1"/>
    <property type="molecule type" value="Genomic_DNA"/>
</dbReference>
<dbReference type="PROSITE" id="PS50885">
    <property type="entry name" value="HAMP"/>
    <property type="match status" value="1"/>
</dbReference>
<proteinExistence type="predicted"/>
<gene>
    <name evidence="11" type="ORF">G3M70_01950</name>
</gene>
<dbReference type="PANTHER" id="PTHR41523">
    <property type="entry name" value="TWO-COMPONENT SYSTEM SENSOR PROTEIN"/>
    <property type="match status" value="1"/>
</dbReference>
<evidence type="ECO:0000256" key="2">
    <source>
        <dbReference type="ARBA" id="ARBA00004370"/>
    </source>
</evidence>
<keyword evidence="9" id="KW-0812">Transmembrane</keyword>
<keyword evidence="7" id="KW-0418">Kinase</keyword>
<dbReference type="CDD" id="cd06225">
    <property type="entry name" value="HAMP"/>
    <property type="match status" value="1"/>
</dbReference>
<dbReference type="GO" id="GO:0005524">
    <property type="term" value="F:ATP binding"/>
    <property type="evidence" value="ECO:0007669"/>
    <property type="project" value="UniProtKB-KW"/>
</dbReference>
<dbReference type="Pfam" id="PF07568">
    <property type="entry name" value="HisKA_2"/>
    <property type="match status" value="1"/>
</dbReference>
<keyword evidence="9" id="KW-0472">Membrane</keyword>
<dbReference type="SUPFAM" id="SSF55874">
    <property type="entry name" value="ATPase domain of HSP90 chaperone/DNA topoisomerase II/histidine kinase"/>
    <property type="match status" value="1"/>
</dbReference>
<evidence type="ECO:0000259" key="10">
    <source>
        <dbReference type="PROSITE" id="PS50885"/>
    </source>
</evidence>
<evidence type="ECO:0000313" key="12">
    <source>
        <dbReference type="Proteomes" id="UP000594688"/>
    </source>
</evidence>
<evidence type="ECO:0000256" key="8">
    <source>
        <dbReference type="ARBA" id="ARBA00022840"/>
    </source>
</evidence>
<feature type="transmembrane region" description="Helical" evidence="9">
    <location>
        <begin position="106"/>
        <end position="126"/>
    </location>
</feature>
<evidence type="ECO:0000256" key="9">
    <source>
        <dbReference type="SAM" id="Phobius"/>
    </source>
</evidence>
<evidence type="ECO:0000313" key="11">
    <source>
        <dbReference type="EMBL" id="QPJ60716.1"/>
    </source>
</evidence>
<dbReference type="Gene3D" id="6.10.340.10">
    <property type="match status" value="1"/>
</dbReference>
<comment type="catalytic activity">
    <reaction evidence="1">
        <text>ATP + protein L-histidine = ADP + protein N-phospho-L-histidine.</text>
        <dbReference type="EC" id="2.7.13.3"/>
    </reaction>
</comment>
<reference evidence="11 12" key="1">
    <citation type="submission" date="2020-02" db="EMBL/GenBank/DDBJ databases">
        <title>Genomic and physiological characterization of two novel Nitrospinaceae genera.</title>
        <authorList>
            <person name="Mueller A.J."/>
            <person name="Jung M.-Y."/>
            <person name="Strachan C.R."/>
            <person name="Herbold C.W."/>
            <person name="Kirkegaard R.H."/>
            <person name="Daims H."/>
        </authorList>
    </citation>
    <scope>NUCLEOTIDE SEQUENCE [LARGE SCALE GENOMIC DNA]</scope>
    <source>
        <strain evidence="11">EB</strain>
    </source>
</reference>
<dbReference type="Gene3D" id="3.30.565.10">
    <property type="entry name" value="Histidine kinase-like ATPase, C-terminal domain"/>
    <property type="match status" value="1"/>
</dbReference>
<dbReference type="Pfam" id="PF17152">
    <property type="entry name" value="CHASE8"/>
    <property type="match status" value="1"/>
</dbReference>
<dbReference type="GO" id="GO:0016020">
    <property type="term" value="C:membrane"/>
    <property type="evidence" value="ECO:0007669"/>
    <property type="project" value="UniProtKB-SubCell"/>
</dbReference>
<evidence type="ECO:0000256" key="4">
    <source>
        <dbReference type="ARBA" id="ARBA00022553"/>
    </source>
</evidence>
<dbReference type="GO" id="GO:0004673">
    <property type="term" value="F:protein histidine kinase activity"/>
    <property type="evidence" value="ECO:0007669"/>
    <property type="project" value="UniProtKB-EC"/>
</dbReference>
<sequence length="438" mass="49576">MASIIGHSSRAALFFEDKEAAEKILSSLKEEKQIHYAALYNSAGEIFQEFGSLDSEKFKIKQNDNYSIFGPGFFNFDTPVSLKGKVIGRLVLYGELNEYQNIVKNYLIFVAITFWGIVGLVVFFAIKTHKIISTPILSLASTAREISQNPDFSLRVKSKTRGEIGTLFSAFNSMLSELEKRDEELLDYKNHLEDMVKERTENLQKTNELLVNEIEEKKVIQNKLGHSLNEKEILLKEVQHRAKNNMQILSSLIWLQTQEMEDRCCAEKFEEFGNRVRSMALVHEKVIESSNLKEIDMRDYLNEFSNELGNALFKNSKEVGLEVKCGRFHLDMDRTLACGLIVNELVSNAYKHGFPGKTKGEIEICGYCENEKTVILSVTDNGIGFPEGFDIENVSSLGLDIVKSLTKEKLGGNVSLSNKGKTQISIEFNKDSTNHGNY</sequence>
<dbReference type="GO" id="GO:0007165">
    <property type="term" value="P:signal transduction"/>
    <property type="evidence" value="ECO:0007669"/>
    <property type="project" value="InterPro"/>
</dbReference>
<dbReference type="Gene3D" id="3.30.450.20">
    <property type="entry name" value="PAS domain"/>
    <property type="match status" value="1"/>
</dbReference>
<evidence type="ECO:0000256" key="7">
    <source>
        <dbReference type="ARBA" id="ARBA00022777"/>
    </source>
</evidence>
<comment type="subcellular location">
    <subcellularLocation>
        <location evidence="2">Membrane</location>
    </subcellularLocation>
</comment>